<protein>
    <submittedName>
        <fullName evidence="2">Uncharacterized protein</fullName>
    </submittedName>
</protein>
<dbReference type="AlphaFoldDB" id="A0A934IJZ3"/>
<proteinExistence type="predicted"/>
<evidence type="ECO:0000313" key="3">
    <source>
        <dbReference type="Proteomes" id="UP000609531"/>
    </source>
</evidence>
<reference evidence="2" key="1">
    <citation type="submission" date="2020-12" db="EMBL/GenBank/DDBJ databases">
        <title>Bacterial taxonomy.</title>
        <authorList>
            <person name="Pan X."/>
        </authorList>
    </citation>
    <scope>NUCLEOTIDE SEQUENCE</scope>
    <source>
        <strain evidence="2">B2012</strain>
    </source>
</reference>
<name>A0A934IJZ3_9HYPH</name>
<gene>
    <name evidence="2" type="ORF">JCR33_11835</name>
</gene>
<sequence>MRPHSWTPRVADPHDDPGRGAGSFHTFDPFPFPGLLTDADPEPHTRALKERLGDLGERLNAFRKERLATHDDLTMTGLYNRLERRREALAGGKPLTEAEREDHARAQIALLAELHDDIDRATLAAYGWEDLADALVGKPGGTTPSTHKDEAQEAAEEEMLSRLVALNAERAKEEARGFVRWLRPDYQIPKLGHKVKKPQGEQIEVEMALATASEARHWPDDARDQFAAVRDLLTAAPDAMPHEAIARAFKGRLTEKRRNRVSEVLDILSDLGLVRAVQREGETLYFARR</sequence>
<evidence type="ECO:0000256" key="1">
    <source>
        <dbReference type="SAM" id="MobiDB-lite"/>
    </source>
</evidence>
<accession>A0A934IJZ3</accession>
<dbReference type="Proteomes" id="UP000609531">
    <property type="component" value="Unassembled WGS sequence"/>
</dbReference>
<keyword evidence="3" id="KW-1185">Reference proteome</keyword>
<organism evidence="2 3">
    <name type="scientific">Acuticoccus mangrovi</name>
    <dbReference type="NCBI Taxonomy" id="2796142"/>
    <lineage>
        <taxon>Bacteria</taxon>
        <taxon>Pseudomonadati</taxon>
        <taxon>Pseudomonadota</taxon>
        <taxon>Alphaproteobacteria</taxon>
        <taxon>Hyphomicrobiales</taxon>
        <taxon>Amorphaceae</taxon>
        <taxon>Acuticoccus</taxon>
    </lineage>
</organism>
<comment type="caution">
    <text evidence="2">The sequence shown here is derived from an EMBL/GenBank/DDBJ whole genome shotgun (WGS) entry which is preliminary data.</text>
</comment>
<dbReference type="EMBL" id="JAEKJA010000009">
    <property type="protein sequence ID" value="MBJ3776386.1"/>
    <property type="molecule type" value="Genomic_DNA"/>
</dbReference>
<dbReference type="RefSeq" id="WP_198882292.1">
    <property type="nucleotide sequence ID" value="NZ_JAEKJA010000009.1"/>
</dbReference>
<feature type="region of interest" description="Disordered" evidence="1">
    <location>
        <begin position="1"/>
        <end position="24"/>
    </location>
</feature>
<evidence type="ECO:0000313" key="2">
    <source>
        <dbReference type="EMBL" id="MBJ3776386.1"/>
    </source>
</evidence>